<feature type="compositionally biased region" description="Polar residues" evidence="7">
    <location>
        <begin position="308"/>
        <end position="341"/>
    </location>
</feature>
<dbReference type="CDD" id="cd12148">
    <property type="entry name" value="fungal_TF_MHR"/>
    <property type="match status" value="1"/>
</dbReference>
<dbReference type="Pfam" id="PF04082">
    <property type="entry name" value="Fungal_trans"/>
    <property type="match status" value="1"/>
</dbReference>
<dbReference type="InterPro" id="IPR007219">
    <property type="entry name" value="XnlR_reg_dom"/>
</dbReference>
<keyword evidence="6" id="KW-0539">Nucleus</keyword>
<keyword evidence="4" id="KW-0238">DNA-binding</keyword>
<reference evidence="9" key="1">
    <citation type="submission" date="2023-03" db="EMBL/GenBank/DDBJ databases">
        <title>Emydomyces testavorans Genome Sequence.</title>
        <authorList>
            <person name="Hoyer L."/>
        </authorList>
    </citation>
    <scope>NUCLEOTIDE SEQUENCE</scope>
    <source>
        <strain evidence="9">16-2883</strain>
    </source>
</reference>
<feature type="domain" description="Xylanolytic transcriptional activator regulatory" evidence="8">
    <location>
        <begin position="1"/>
        <end position="70"/>
    </location>
</feature>
<dbReference type="GO" id="GO:0008270">
    <property type="term" value="F:zinc ion binding"/>
    <property type="evidence" value="ECO:0007669"/>
    <property type="project" value="InterPro"/>
</dbReference>
<evidence type="ECO:0000256" key="1">
    <source>
        <dbReference type="ARBA" id="ARBA00022723"/>
    </source>
</evidence>
<evidence type="ECO:0000256" key="7">
    <source>
        <dbReference type="SAM" id="MobiDB-lite"/>
    </source>
</evidence>
<evidence type="ECO:0000313" key="9">
    <source>
        <dbReference type="EMBL" id="WEW54692.1"/>
    </source>
</evidence>
<sequence length="416" mass="46807">MAFRLVEDLGITIDSRKYSGSVQFSDEDVEIRNRLFWSCYFWDKLVSLYFGRSPIIQDTPVSPPQILLDDTAEIEIWTPHGVVFPEGMHYPPTQAHSTSCFMRMCSLSEILNQIIIHIYDPIRQRPEAQILNCVREQGDNLRKWWNELPPFLKLIVNDLPTYCPPSHIVTLNCIYHTTNILLHRPMLCSRPFRSSENAAENANHLVQCLSSATSIISLYDLYRRTFGDSHVVLSLAYSIYTAASIFLLEIQALKYASASTLEKLRYCIVALERVRSANPVINTALGLVEKELQKLHINIMEPLDLGTQGTASSLTRQTSSQGSSQPDQQNQDTVQSPSTYTLPPHGAFSITPPPFTEHDTGTSYTMDPSLLNPAELSQEHMYDIAPELFEAFSYVAPMTTNVSTCGFGTDWPSSGT</sequence>
<keyword evidence="2" id="KW-0862">Zinc</keyword>
<dbReference type="AlphaFoldDB" id="A0AAF0DA40"/>
<proteinExistence type="predicted"/>
<dbReference type="GO" id="GO:0006351">
    <property type="term" value="P:DNA-templated transcription"/>
    <property type="evidence" value="ECO:0007669"/>
    <property type="project" value="InterPro"/>
</dbReference>
<gene>
    <name evidence="9" type="ORF">PRK78_000114</name>
</gene>
<evidence type="ECO:0000256" key="6">
    <source>
        <dbReference type="ARBA" id="ARBA00023242"/>
    </source>
</evidence>
<evidence type="ECO:0000313" key="10">
    <source>
        <dbReference type="Proteomes" id="UP001219355"/>
    </source>
</evidence>
<keyword evidence="1" id="KW-0479">Metal-binding</keyword>
<evidence type="ECO:0000256" key="2">
    <source>
        <dbReference type="ARBA" id="ARBA00022833"/>
    </source>
</evidence>
<evidence type="ECO:0000259" key="8">
    <source>
        <dbReference type="SMART" id="SM00906"/>
    </source>
</evidence>
<organism evidence="9 10">
    <name type="scientific">Emydomyces testavorans</name>
    <dbReference type="NCBI Taxonomy" id="2070801"/>
    <lineage>
        <taxon>Eukaryota</taxon>
        <taxon>Fungi</taxon>
        <taxon>Dikarya</taxon>
        <taxon>Ascomycota</taxon>
        <taxon>Pezizomycotina</taxon>
        <taxon>Eurotiomycetes</taxon>
        <taxon>Eurotiomycetidae</taxon>
        <taxon>Onygenales</taxon>
        <taxon>Nannizziopsiaceae</taxon>
        <taxon>Emydomyces</taxon>
    </lineage>
</organism>
<dbReference type="InterPro" id="IPR051615">
    <property type="entry name" value="Transcr_Regulatory_Elem"/>
</dbReference>
<dbReference type="PANTHER" id="PTHR31313">
    <property type="entry name" value="TY1 ENHANCER ACTIVATOR"/>
    <property type="match status" value="1"/>
</dbReference>
<keyword evidence="10" id="KW-1185">Reference proteome</keyword>
<accession>A0AAF0DA40</accession>
<feature type="region of interest" description="Disordered" evidence="7">
    <location>
        <begin position="308"/>
        <end position="370"/>
    </location>
</feature>
<dbReference type="EMBL" id="CP120627">
    <property type="protein sequence ID" value="WEW54692.1"/>
    <property type="molecule type" value="Genomic_DNA"/>
</dbReference>
<dbReference type="PANTHER" id="PTHR31313:SF85">
    <property type="entry name" value="ZN(II)2CYS6 TRANSCRIPTION FACTOR (EUROFUNG)"/>
    <property type="match status" value="1"/>
</dbReference>
<evidence type="ECO:0000256" key="3">
    <source>
        <dbReference type="ARBA" id="ARBA00023015"/>
    </source>
</evidence>
<dbReference type="SMART" id="SM00906">
    <property type="entry name" value="Fungal_trans"/>
    <property type="match status" value="1"/>
</dbReference>
<dbReference type="GO" id="GO:0003677">
    <property type="term" value="F:DNA binding"/>
    <property type="evidence" value="ECO:0007669"/>
    <property type="project" value="UniProtKB-KW"/>
</dbReference>
<keyword evidence="3" id="KW-0805">Transcription regulation</keyword>
<name>A0AAF0DA40_9EURO</name>
<protein>
    <recommendedName>
        <fullName evidence="8">Xylanolytic transcriptional activator regulatory domain-containing protein</fullName>
    </recommendedName>
</protein>
<evidence type="ECO:0000256" key="4">
    <source>
        <dbReference type="ARBA" id="ARBA00023125"/>
    </source>
</evidence>
<keyword evidence="5" id="KW-0804">Transcription</keyword>
<dbReference type="Proteomes" id="UP001219355">
    <property type="component" value="Chromosome 1"/>
</dbReference>
<evidence type="ECO:0000256" key="5">
    <source>
        <dbReference type="ARBA" id="ARBA00023163"/>
    </source>
</evidence>